<evidence type="ECO:0000259" key="2">
    <source>
        <dbReference type="SMART" id="SM00014"/>
    </source>
</evidence>
<proteinExistence type="predicted"/>
<name>A0A0A3IRL4_9BACI</name>
<dbReference type="InterPro" id="IPR000326">
    <property type="entry name" value="PAP2/HPO"/>
</dbReference>
<protein>
    <recommendedName>
        <fullName evidence="2">Phosphatidic acid phosphatase type 2/haloperoxidase domain-containing protein</fullName>
    </recommendedName>
</protein>
<feature type="transmembrane region" description="Helical" evidence="1">
    <location>
        <begin position="170"/>
        <end position="188"/>
    </location>
</feature>
<keyword evidence="1" id="KW-0472">Membrane</keyword>
<evidence type="ECO:0000313" key="4">
    <source>
        <dbReference type="Proteomes" id="UP000030437"/>
    </source>
</evidence>
<dbReference type="SMART" id="SM00014">
    <property type="entry name" value="acidPPc"/>
    <property type="match status" value="1"/>
</dbReference>
<accession>A0A0A3IRL4</accession>
<organism evidence="3 4">
    <name type="scientific">Lysinibacillus odysseyi 34hs-1 = NBRC 100172</name>
    <dbReference type="NCBI Taxonomy" id="1220589"/>
    <lineage>
        <taxon>Bacteria</taxon>
        <taxon>Bacillati</taxon>
        <taxon>Bacillota</taxon>
        <taxon>Bacilli</taxon>
        <taxon>Bacillales</taxon>
        <taxon>Bacillaceae</taxon>
        <taxon>Lysinibacillus</taxon>
    </lineage>
</organism>
<dbReference type="Pfam" id="PF01569">
    <property type="entry name" value="PAP2"/>
    <property type="match status" value="1"/>
</dbReference>
<reference evidence="3 4" key="1">
    <citation type="submission" date="2014-02" db="EMBL/GenBank/DDBJ databases">
        <title>Draft genome sequence of Lysinibacillus odysseyi NBRC 100172.</title>
        <authorList>
            <person name="Zhang F."/>
            <person name="Wang G."/>
            <person name="Zhang L."/>
        </authorList>
    </citation>
    <scope>NUCLEOTIDE SEQUENCE [LARGE SCALE GENOMIC DNA]</scope>
    <source>
        <strain evidence="3 4">NBRC 100172</strain>
    </source>
</reference>
<feature type="transmembrane region" description="Helical" evidence="1">
    <location>
        <begin position="46"/>
        <end position="68"/>
    </location>
</feature>
<keyword evidence="4" id="KW-1185">Reference proteome</keyword>
<gene>
    <name evidence="3" type="ORF">CD32_06850</name>
</gene>
<dbReference type="AlphaFoldDB" id="A0A0A3IRL4"/>
<evidence type="ECO:0000313" key="3">
    <source>
        <dbReference type="EMBL" id="KGR86110.1"/>
    </source>
</evidence>
<dbReference type="OrthoDB" id="9789113at2"/>
<keyword evidence="1" id="KW-1133">Transmembrane helix</keyword>
<dbReference type="RefSeq" id="WP_036152727.1">
    <property type="nucleotide sequence ID" value="NZ_AVCX01000009.1"/>
</dbReference>
<evidence type="ECO:0000256" key="1">
    <source>
        <dbReference type="SAM" id="Phobius"/>
    </source>
</evidence>
<comment type="caution">
    <text evidence="3">The sequence shown here is derived from an EMBL/GenBank/DDBJ whole genome shotgun (WGS) entry which is preliminary data.</text>
</comment>
<dbReference type="Proteomes" id="UP000030437">
    <property type="component" value="Unassembled WGS sequence"/>
</dbReference>
<dbReference type="SUPFAM" id="SSF48317">
    <property type="entry name" value="Acid phosphatase/Vanadium-dependent haloperoxidase"/>
    <property type="match status" value="1"/>
</dbReference>
<dbReference type="Gene3D" id="1.20.144.10">
    <property type="entry name" value="Phosphatidic acid phosphatase type 2/haloperoxidase"/>
    <property type="match status" value="2"/>
</dbReference>
<dbReference type="EMBL" id="JPVP01000052">
    <property type="protein sequence ID" value="KGR86110.1"/>
    <property type="molecule type" value="Genomic_DNA"/>
</dbReference>
<feature type="transmembrane region" description="Helical" evidence="1">
    <location>
        <begin position="112"/>
        <end position="132"/>
    </location>
</feature>
<dbReference type="PANTHER" id="PTHR14969:SF13">
    <property type="entry name" value="AT30094P"/>
    <property type="match status" value="1"/>
</dbReference>
<dbReference type="STRING" id="1220589.CD32_06850"/>
<feature type="transmembrane region" description="Helical" evidence="1">
    <location>
        <begin position="139"/>
        <end position="158"/>
    </location>
</feature>
<keyword evidence="1" id="KW-0812">Transmembrane</keyword>
<dbReference type="CDD" id="cd03392">
    <property type="entry name" value="PAP2_like_2"/>
    <property type="match status" value="1"/>
</dbReference>
<feature type="domain" description="Phosphatidic acid phosphatase type 2/haloperoxidase" evidence="2">
    <location>
        <begin position="72"/>
        <end position="185"/>
    </location>
</feature>
<sequence>MKKWAYLGAIPALFVFLILCFTYEKFHVLDKKMAGMLYGNRFIEGFHFFGETKVMIVVTIVLLAWYVVRRNYRGMLFVIFSIGGGTAINQIAKRIVERPRPDLPGQLTTFSFPSAHTTIALLLLFTAVYIATEYRRNRGLTIALWSLAIVLTVLAGLSRIAEGRHFATDVLAAWSLTYAWFALCAYLYRKYKGNPESR</sequence>
<dbReference type="PANTHER" id="PTHR14969">
    <property type="entry name" value="SPHINGOSINE-1-PHOSPHATE PHOSPHOHYDROLASE"/>
    <property type="match status" value="1"/>
</dbReference>
<feature type="transmembrane region" description="Helical" evidence="1">
    <location>
        <begin position="75"/>
        <end position="92"/>
    </location>
</feature>
<dbReference type="InterPro" id="IPR036938">
    <property type="entry name" value="PAP2/HPO_sf"/>
</dbReference>
<dbReference type="eggNOG" id="COG0671">
    <property type="taxonomic scope" value="Bacteria"/>
</dbReference>